<feature type="domain" description="Tyrosine specific protein phosphatases" evidence="3">
    <location>
        <begin position="459"/>
        <end position="536"/>
    </location>
</feature>
<dbReference type="Gene3D" id="3.90.190.10">
    <property type="entry name" value="Protein tyrosine phosphatase superfamily"/>
    <property type="match status" value="1"/>
</dbReference>
<dbReference type="PRINTS" id="PR00700">
    <property type="entry name" value="PRTYPHPHTASE"/>
</dbReference>
<evidence type="ECO:0000313" key="4">
    <source>
        <dbReference type="EMBL" id="SIO28278.1"/>
    </source>
</evidence>
<protein>
    <submittedName>
        <fullName evidence="4">Protein tyrosine phosphatase</fullName>
    </submittedName>
</protein>
<dbReference type="PROSITE" id="PS00383">
    <property type="entry name" value="TYR_PHOSPHATASE_1"/>
    <property type="match status" value="1"/>
</dbReference>
<feature type="region of interest" description="Disordered" evidence="1">
    <location>
        <begin position="1"/>
        <end position="46"/>
    </location>
</feature>
<dbReference type="Proteomes" id="UP000184694">
    <property type="component" value="Unassembled WGS sequence"/>
</dbReference>
<accession>A0A1N6I8C5</accession>
<dbReference type="OrthoDB" id="6199310at2"/>
<dbReference type="InterPro" id="IPR003595">
    <property type="entry name" value="Tyr_Pase_cat"/>
</dbReference>
<dbReference type="SMART" id="SM00194">
    <property type="entry name" value="PTPc"/>
    <property type="match status" value="1"/>
</dbReference>
<dbReference type="PROSITE" id="PS50056">
    <property type="entry name" value="TYR_PHOSPHATASE_2"/>
    <property type="match status" value="1"/>
</dbReference>
<keyword evidence="5" id="KW-1185">Reference proteome</keyword>
<dbReference type="SMART" id="SM00404">
    <property type="entry name" value="PTPc_motif"/>
    <property type="match status" value="1"/>
</dbReference>
<evidence type="ECO:0000259" key="2">
    <source>
        <dbReference type="PROSITE" id="PS50055"/>
    </source>
</evidence>
<dbReference type="InterPro" id="IPR000242">
    <property type="entry name" value="PTP_cat"/>
</dbReference>
<reference evidence="5" key="1">
    <citation type="submission" date="2016-11" db="EMBL/GenBank/DDBJ databases">
        <authorList>
            <person name="Varghese N."/>
            <person name="Submissions S."/>
        </authorList>
    </citation>
    <scope>NUCLEOTIDE SEQUENCE [LARGE SCALE GENOMIC DNA]</scope>
    <source>
        <strain evidence="5">DSM 17456</strain>
    </source>
</reference>
<evidence type="ECO:0000256" key="1">
    <source>
        <dbReference type="SAM" id="MobiDB-lite"/>
    </source>
</evidence>
<organism evidence="4 5">
    <name type="scientific">Halodesulfovibrio marinisediminis DSM 17456</name>
    <dbReference type="NCBI Taxonomy" id="1121457"/>
    <lineage>
        <taxon>Bacteria</taxon>
        <taxon>Pseudomonadati</taxon>
        <taxon>Thermodesulfobacteriota</taxon>
        <taxon>Desulfovibrionia</taxon>
        <taxon>Desulfovibrionales</taxon>
        <taxon>Desulfovibrionaceae</taxon>
        <taxon>Halodesulfovibrio</taxon>
    </lineage>
</organism>
<evidence type="ECO:0000313" key="5">
    <source>
        <dbReference type="Proteomes" id="UP000184694"/>
    </source>
</evidence>
<feature type="compositionally biased region" description="Low complexity" evidence="1">
    <location>
        <begin position="9"/>
        <end position="21"/>
    </location>
</feature>
<dbReference type="AlphaFoldDB" id="A0A1N6I8C5"/>
<dbReference type="SUPFAM" id="SSF52799">
    <property type="entry name" value="(Phosphotyrosine protein) phosphatases II"/>
    <property type="match status" value="1"/>
</dbReference>
<dbReference type="PANTHER" id="PTHR19134">
    <property type="entry name" value="RECEPTOR-TYPE TYROSINE-PROTEIN PHOSPHATASE"/>
    <property type="match status" value="1"/>
</dbReference>
<dbReference type="InterPro" id="IPR000387">
    <property type="entry name" value="Tyr_Pase_dom"/>
</dbReference>
<dbReference type="Pfam" id="PF00102">
    <property type="entry name" value="Y_phosphatase"/>
    <property type="match status" value="1"/>
</dbReference>
<dbReference type="RefSeq" id="WP_074217286.1">
    <property type="nucleotide sequence ID" value="NZ_FSRG01000006.1"/>
</dbReference>
<dbReference type="CDD" id="cd00047">
    <property type="entry name" value="PTPc"/>
    <property type="match status" value="1"/>
</dbReference>
<dbReference type="EMBL" id="FSRG01000006">
    <property type="protein sequence ID" value="SIO28278.1"/>
    <property type="molecule type" value="Genomic_DNA"/>
</dbReference>
<dbReference type="GO" id="GO:0004725">
    <property type="term" value="F:protein tyrosine phosphatase activity"/>
    <property type="evidence" value="ECO:0007669"/>
    <property type="project" value="InterPro"/>
</dbReference>
<dbReference type="PANTHER" id="PTHR19134:SF553">
    <property type="entry name" value="TYROSINE-PROTEIN PHOSPHATASE 10D-RELATED"/>
    <property type="match status" value="1"/>
</dbReference>
<dbReference type="InterPro" id="IPR050348">
    <property type="entry name" value="Protein-Tyr_Phosphatase"/>
</dbReference>
<sequence>MPVTNNGMSAFQAQVQSQVAQGRGDEVGRFSLGSKQEVKGKSDAQGGAVEKIFRRNNLSSKTEATQKAFADKVVSFLKDKFIPESALRSGHLVASTEGRLMAITDNKLTHNEALELLSAASDRPTLVKAPPVPPHGSRGNTVNPMQGRDLPAPPVPPHGTKNNTANPMQGRELPPPPVPPHGAPARPPKSDAVKMQGRELPAPPVPPHGAPARPPKSDAVKRMQAHAPELPPKSSAVRQMQHSVGMQSTSRFASTDATVTMLNGPALLNNEFRTAMTPMIVDRLGEQGNQIMAPGARSRFYDTSSAMTAECRYKDIKPPVETLVQTSKLINANHITLNGKEYGIATQAPMQETRRRDGSLITKDTQNEFWSMVDEKNVTTILDLTRDSDVQQRKIPQYRPDEPKNFSQVSVSPQSKFATQDGVHVDDFLVEGRNGDTQLRAIHYKGWPDHGAVTPKELHKIVGLVKDAQKGVDGTLAVHCTAGVGRTGTVYSALALNDMFASGELTPENANDKVLDVIADGRQSRGAAFVQTQEQAKLLLDYAHMLLGA</sequence>
<dbReference type="STRING" id="1121457.SAMN02745161_2513"/>
<dbReference type="PROSITE" id="PS50055">
    <property type="entry name" value="TYR_PHOSPHATASE_PTP"/>
    <property type="match status" value="1"/>
</dbReference>
<feature type="compositionally biased region" description="Pro residues" evidence="1">
    <location>
        <begin position="201"/>
        <end position="214"/>
    </location>
</feature>
<dbReference type="InterPro" id="IPR029021">
    <property type="entry name" value="Prot-tyrosine_phosphatase-like"/>
</dbReference>
<feature type="domain" description="Tyrosine-protein phosphatase" evidence="2">
    <location>
        <begin position="312"/>
        <end position="546"/>
    </location>
</feature>
<evidence type="ECO:0000259" key="3">
    <source>
        <dbReference type="PROSITE" id="PS50056"/>
    </source>
</evidence>
<proteinExistence type="predicted"/>
<feature type="region of interest" description="Disordered" evidence="1">
    <location>
        <begin position="125"/>
        <end position="237"/>
    </location>
</feature>
<dbReference type="InterPro" id="IPR016130">
    <property type="entry name" value="Tyr_Pase_AS"/>
</dbReference>
<name>A0A1N6I8C5_9BACT</name>
<feature type="compositionally biased region" description="Pro residues" evidence="1">
    <location>
        <begin position="173"/>
        <end position="187"/>
    </location>
</feature>
<gene>
    <name evidence="4" type="ORF">SAMN02745161_2513</name>
</gene>